<evidence type="ECO:0000256" key="1">
    <source>
        <dbReference type="ARBA" id="ARBA00004651"/>
    </source>
</evidence>
<evidence type="ECO:0000256" key="3">
    <source>
        <dbReference type="ARBA" id="ARBA00011489"/>
    </source>
</evidence>
<evidence type="ECO:0000256" key="7">
    <source>
        <dbReference type="ARBA" id="ARBA00023136"/>
    </source>
</evidence>
<dbReference type="EMBL" id="QGNW01001337">
    <property type="protein sequence ID" value="RVW45004.1"/>
    <property type="molecule type" value="Genomic_DNA"/>
</dbReference>
<feature type="transmembrane region" description="Helical" evidence="8">
    <location>
        <begin position="33"/>
        <end position="53"/>
    </location>
</feature>
<dbReference type="PANTHER" id="PTHR36488">
    <property type="entry name" value="CASP-LIKE PROTEIN 1U1"/>
    <property type="match status" value="1"/>
</dbReference>
<keyword evidence="7 8" id="KW-0472">Membrane</keyword>
<dbReference type="InterPro" id="IPR044173">
    <property type="entry name" value="CASPL"/>
</dbReference>
<comment type="subcellular location">
    <subcellularLocation>
        <location evidence="1 8">Cell membrane</location>
        <topology evidence="1 8">Multi-pass membrane protein</topology>
    </subcellularLocation>
</comment>
<feature type="transmembrane region" description="Helical" evidence="8">
    <location>
        <begin position="73"/>
        <end position="95"/>
    </location>
</feature>
<evidence type="ECO:0000256" key="2">
    <source>
        <dbReference type="ARBA" id="ARBA00007651"/>
    </source>
</evidence>
<comment type="similarity">
    <text evidence="2 8">Belongs to the Casparian strip membrane proteins (CASP) family.</text>
</comment>
<evidence type="ECO:0000256" key="4">
    <source>
        <dbReference type="ARBA" id="ARBA00022475"/>
    </source>
</evidence>
<evidence type="ECO:0000256" key="8">
    <source>
        <dbReference type="RuleBase" id="RU361233"/>
    </source>
</evidence>
<dbReference type="EMBL" id="QGNW01000049">
    <property type="protein sequence ID" value="RVX06826.1"/>
    <property type="molecule type" value="Genomic_DNA"/>
</dbReference>
<evidence type="ECO:0000256" key="6">
    <source>
        <dbReference type="ARBA" id="ARBA00022989"/>
    </source>
</evidence>
<dbReference type="GO" id="GO:0005886">
    <property type="term" value="C:plasma membrane"/>
    <property type="evidence" value="ECO:0007669"/>
    <property type="project" value="UniProtKB-SubCell"/>
</dbReference>
<comment type="caution">
    <text evidence="11">The sequence shown here is derived from an EMBL/GenBank/DDBJ whole genome shotgun (WGS) entry which is preliminary data.</text>
</comment>
<accession>A0A438JD03</accession>
<dbReference type="Proteomes" id="UP000288805">
    <property type="component" value="Unassembled WGS sequence"/>
</dbReference>
<evidence type="ECO:0000313" key="11">
    <source>
        <dbReference type="EMBL" id="RVX06826.1"/>
    </source>
</evidence>
<reference evidence="11 12" key="1">
    <citation type="journal article" date="2018" name="PLoS Genet.">
        <title>Population sequencing reveals clonal diversity and ancestral inbreeding in the grapevine cultivar Chardonnay.</title>
        <authorList>
            <person name="Roach M.J."/>
            <person name="Johnson D.L."/>
            <person name="Bohlmann J."/>
            <person name="van Vuuren H.J."/>
            <person name="Jones S.J."/>
            <person name="Pretorius I.S."/>
            <person name="Schmidt S.A."/>
            <person name="Borneman A.R."/>
        </authorList>
    </citation>
    <scope>NUCLEOTIDE SEQUENCE [LARGE SCALE GENOMIC DNA]</scope>
    <source>
        <strain evidence="12">cv. Chardonnay</strain>
        <strain evidence="11">I10V1</strain>
        <tissue evidence="11">Leaf</tissue>
    </source>
</reference>
<evidence type="ECO:0000313" key="10">
    <source>
        <dbReference type="EMBL" id="RVW45004.1"/>
    </source>
</evidence>
<keyword evidence="5 8" id="KW-0812">Transmembrane</keyword>
<feature type="transmembrane region" description="Helical" evidence="8">
    <location>
        <begin position="107"/>
        <end position="134"/>
    </location>
</feature>
<organism evidence="11 12">
    <name type="scientific">Vitis vinifera</name>
    <name type="common">Grape</name>
    <dbReference type="NCBI Taxonomy" id="29760"/>
    <lineage>
        <taxon>Eukaryota</taxon>
        <taxon>Viridiplantae</taxon>
        <taxon>Streptophyta</taxon>
        <taxon>Embryophyta</taxon>
        <taxon>Tracheophyta</taxon>
        <taxon>Spermatophyta</taxon>
        <taxon>Magnoliopsida</taxon>
        <taxon>eudicotyledons</taxon>
        <taxon>Gunneridae</taxon>
        <taxon>Pentapetalae</taxon>
        <taxon>rosids</taxon>
        <taxon>Vitales</taxon>
        <taxon>Vitaceae</taxon>
        <taxon>Viteae</taxon>
        <taxon>Vitis</taxon>
    </lineage>
</organism>
<keyword evidence="6 8" id="KW-1133">Transmembrane helix</keyword>
<feature type="transmembrane region" description="Helical" evidence="8">
    <location>
        <begin position="158"/>
        <end position="179"/>
    </location>
</feature>
<dbReference type="Pfam" id="PF04535">
    <property type="entry name" value="CASP_dom"/>
    <property type="match status" value="1"/>
</dbReference>
<feature type="domain" description="Casparian strip membrane protein" evidence="9">
    <location>
        <begin position="28"/>
        <end position="170"/>
    </location>
</feature>
<dbReference type="NCBIfam" id="TIGR01569">
    <property type="entry name" value="A_tha_TIGR01569"/>
    <property type="match status" value="1"/>
</dbReference>
<dbReference type="PANTHER" id="PTHR36488:SF8">
    <property type="entry name" value="CASP-LIKE PROTEIN 1U1"/>
    <property type="match status" value="1"/>
</dbReference>
<dbReference type="InterPro" id="IPR006459">
    <property type="entry name" value="CASP/CASPL"/>
</dbReference>
<gene>
    <name evidence="11" type="primary">VIT_14s0068g01400_2</name>
    <name evidence="10" type="synonym">VIT_14s0068g01400_1</name>
    <name evidence="11" type="ORF">CK203_015065</name>
    <name evidence="10" type="ORF">CK203_115088</name>
</gene>
<dbReference type="AlphaFoldDB" id="A0A438JD03"/>
<protein>
    <recommendedName>
        <fullName evidence="8">CASP-like protein</fullName>
    </recommendedName>
</protein>
<dbReference type="InterPro" id="IPR006702">
    <property type="entry name" value="CASP_dom"/>
</dbReference>
<proteinExistence type="inferred from homology"/>
<evidence type="ECO:0000259" key="9">
    <source>
        <dbReference type="Pfam" id="PF04535"/>
    </source>
</evidence>
<evidence type="ECO:0000313" key="12">
    <source>
        <dbReference type="Proteomes" id="UP000288805"/>
    </source>
</evidence>
<comment type="subunit">
    <text evidence="3 8">Homodimer and heterodimers.</text>
</comment>
<evidence type="ECO:0000256" key="5">
    <source>
        <dbReference type="ARBA" id="ARBA00022692"/>
    </source>
</evidence>
<sequence length="189" mass="20460">MESLEVANGKSSALGVSREASSPPQMGFFIAQVVLRFFTLAFTGAAIAVMVTAKETVEVFSISFTVRYSYLSAFKFLVGADAVVCGFSMLSLIFVSIFNKGKSNHYFFLYFHDLILMVLSMSACAAATAVGYVGRYGQDKAAWMAVCGNVKMFCDKALASILLSLIGFTCLFLLTIMAARNLRVSGHLI</sequence>
<name>A0A438JD03_VITVI</name>
<keyword evidence="4 8" id="KW-1003">Cell membrane</keyword>